<gene>
    <name evidence="4" type="ORF">JS756_18625</name>
</gene>
<protein>
    <submittedName>
        <fullName evidence="4">Acyl carrier protein</fullName>
    </submittedName>
</protein>
<keyword evidence="1" id="KW-0596">Phosphopantetheine</keyword>
<evidence type="ECO:0000313" key="5">
    <source>
        <dbReference type="Proteomes" id="UP000788262"/>
    </source>
</evidence>
<keyword evidence="5" id="KW-1185">Reference proteome</keyword>
<dbReference type="InterPro" id="IPR009081">
    <property type="entry name" value="PP-bd_ACP"/>
</dbReference>
<reference evidence="4 5" key="1">
    <citation type="submission" date="2021-02" db="EMBL/GenBank/DDBJ databases">
        <title>Whole genome sequencing of Streptomyces actuosus VRA1.</title>
        <authorList>
            <person name="Sen G."/>
            <person name="Sen A."/>
        </authorList>
    </citation>
    <scope>NUCLEOTIDE SEQUENCE [LARGE SCALE GENOMIC DNA]</scope>
    <source>
        <strain evidence="4 5">VRA1</strain>
    </source>
</reference>
<dbReference type="Proteomes" id="UP000788262">
    <property type="component" value="Unassembled WGS sequence"/>
</dbReference>
<evidence type="ECO:0000256" key="2">
    <source>
        <dbReference type="ARBA" id="ARBA00022553"/>
    </source>
</evidence>
<proteinExistence type="predicted"/>
<feature type="domain" description="Carrier" evidence="3">
    <location>
        <begin position="23"/>
        <end position="98"/>
    </location>
</feature>
<evidence type="ECO:0000313" key="4">
    <source>
        <dbReference type="EMBL" id="MBN0046081.1"/>
    </source>
</evidence>
<comment type="caution">
    <text evidence="4">The sequence shown here is derived from an EMBL/GenBank/DDBJ whole genome shotgun (WGS) entry which is preliminary data.</text>
</comment>
<organism evidence="4 5">
    <name type="scientific">Streptomyces actuosus</name>
    <dbReference type="NCBI Taxonomy" id="1885"/>
    <lineage>
        <taxon>Bacteria</taxon>
        <taxon>Bacillati</taxon>
        <taxon>Actinomycetota</taxon>
        <taxon>Actinomycetes</taxon>
        <taxon>Kitasatosporales</taxon>
        <taxon>Streptomycetaceae</taxon>
        <taxon>Streptomyces</taxon>
    </lineage>
</organism>
<dbReference type="Pfam" id="PF00550">
    <property type="entry name" value="PP-binding"/>
    <property type="match status" value="1"/>
</dbReference>
<sequence length="132" mass="14082">MSGTPSTPDLGRLREAEGADRVQVLEEFLSRGLSTYLDIPPAHRIHRTRPLYTQGIDSLSALAFQRRLEAALQIPVPSHLLLREQSLSELATTLAELIGRTPRTTSVSVAPAPAPAASAVGHRAALPSGALM</sequence>
<dbReference type="Gene3D" id="1.10.1200.10">
    <property type="entry name" value="ACP-like"/>
    <property type="match status" value="1"/>
</dbReference>
<evidence type="ECO:0000256" key="1">
    <source>
        <dbReference type="ARBA" id="ARBA00022450"/>
    </source>
</evidence>
<dbReference type="SMART" id="SM00823">
    <property type="entry name" value="PKS_PP"/>
    <property type="match status" value="1"/>
</dbReference>
<dbReference type="InterPro" id="IPR036736">
    <property type="entry name" value="ACP-like_sf"/>
</dbReference>
<dbReference type="PROSITE" id="PS50075">
    <property type="entry name" value="CARRIER"/>
    <property type="match status" value="1"/>
</dbReference>
<dbReference type="EMBL" id="JAFFZS010000013">
    <property type="protein sequence ID" value="MBN0046081.1"/>
    <property type="molecule type" value="Genomic_DNA"/>
</dbReference>
<keyword evidence="2" id="KW-0597">Phosphoprotein</keyword>
<name>A0ABS2VSK4_STRAS</name>
<accession>A0ABS2VSK4</accession>
<evidence type="ECO:0000259" key="3">
    <source>
        <dbReference type="PROSITE" id="PS50075"/>
    </source>
</evidence>
<dbReference type="InterPro" id="IPR020806">
    <property type="entry name" value="PKS_PP-bd"/>
</dbReference>
<dbReference type="SUPFAM" id="SSF47336">
    <property type="entry name" value="ACP-like"/>
    <property type="match status" value="1"/>
</dbReference>
<dbReference type="RefSeq" id="WP_205384233.1">
    <property type="nucleotide sequence ID" value="NZ_JAFFZS010000013.1"/>
</dbReference>